<feature type="transmembrane region" description="Helical" evidence="6">
    <location>
        <begin position="252"/>
        <end position="269"/>
    </location>
</feature>
<dbReference type="STRING" id="1280514.AXFE_04180"/>
<evidence type="ECO:0000256" key="4">
    <source>
        <dbReference type="ARBA" id="ARBA00022989"/>
    </source>
</evidence>
<dbReference type="AlphaFoldDB" id="A0A0D8HNI0"/>
<feature type="transmembrane region" description="Helical" evidence="6">
    <location>
        <begin position="459"/>
        <end position="478"/>
    </location>
</feature>
<proteinExistence type="predicted"/>
<evidence type="ECO:0000256" key="1">
    <source>
        <dbReference type="ARBA" id="ARBA00004651"/>
    </source>
</evidence>
<dbReference type="EMBL" id="JXYS01000009">
    <property type="protein sequence ID" value="KJF18686.1"/>
    <property type="molecule type" value="Genomic_DNA"/>
</dbReference>
<keyword evidence="5 6" id="KW-0472">Membrane</keyword>
<evidence type="ECO:0000256" key="2">
    <source>
        <dbReference type="ARBA" id="ARBA00022475"/>
    </source>
</evidence>
<dbReference type="Proteomes" id="UP000032360">
    <property type="component" value="Unassembled WGS sequence"/>
</dbReference>
<dbReference type="GO" id="GO:0005886">
    <property type="term" value="C:plasma membrane"/>
    <property type="evidence" value="ECO:0007669"/>
    <property type="project" value="UniProtKB-SubCell"/>
</dbReference>
<accession>A0A0D8HNI0</accession>
<feature type="transmembrane region" description="Helical" evidence="6">
    <location>
        <begin position="322"/>
        <end position="343"/>
    </location>
</feature>
<organism evidence="7 8">
    <name type="scientific">Acidithrix ferrooxidans</name>
    <dbReference type="NCBI Taxonomy" id="1280514"/>
    <lineage>
        <taxon>Bacteria</taxon>
        <taxon>Bacillati</taxon>
        <taxon>Actinomycetota</taxon>
        <taxon>Acidimicrobiia</taxon>
        <taxon>Acidimicrobiales</taxon>
        <taxon>Acidimicrobiaceae</taxon>
        <taxon>Acidithrix</taxon>
    </lineage>
</organism>
<feature type="transmembrane region" description="Helical" evidence="6">
    <location>
        <begin position="63"/>
        <end position="81"/>
    </location>
</feature>
<protein>
    <submittedName>
        <fullName evidence="7">Putative amino acid permease YhdG</fullName>
    </submittedName>
</protein>
<gene>
    <name evidence="7" type="primary">yhdG</name>
    <name evidence="7" type="ORF">AXFE_04180</name>
</gene>
<dbReference type="PANTHER" id="PTHR42770">
    <property type="entry name" value="AMINO ACID TRANSPORTER-RELATED"/>
    <property type="match status" value="1"/>
</dbReference>
<comment type="subcellular location">
    <subcellularLocation>
        <location evidence="1">Cell membrane</location>
        <topology evidence="1">Multi-pass membrane protein</topology>
    </subcellularLocation>
</comment>
<dbReference type="PIRSF" id="PIRSF006060">
    <property type="entry name" value="AA_transporter"/>
    <property type="match status" value="1"/>
</dbReference>
<dbReference type="InterPro" id="IPR050367">
    <property type="entry name" value="APC_superfamily"/>
</dbReference>
<keyword evidence="2" id="KW-1003">Cell membrane</keyword>
<dbReference type="Gene3D" id="1.20.1740.10">
    <property type="entry name" value="Amino acid/polyamine transporter I"/>
    <property type="match status" value="1"/>
</dbReference>
<dbReference type="PATRIC" id="fig|1280514.3.peg.585"/>
<evidence type="ECO:0000256" key="3">
    <source>
        <dbReference type="ARBA" id="ARBA00022692"/>
    </source>
</evidence>
<dbReference type="Pfam" id="PF13520">
    <property type="entry name" value="AA_permease_2"/>
    <property type="match status" value="1"/>
</dbReference>
<feature type="transmembrane region" description="Helical" evidence="6">
    <location>
        <begin position="289"/>
        <end position="310"/>
    </location>
</feature>
<feature type="transmembrane region" description="Helical" evidence="6">
    <location>
        <begin position="428"/>
        <end position="447"/>
    </location>
</feature>
<evidence type="ECO:0000256" key="5">
    <source>
        <dbReference type="ARBA" id="ARBA00023136"/>
    </source>
</evidence>
<feature type="transmembrane region" description="Helical" evidence="6">
    <location>
        <begin position="389"/>
        <end position="408"/>
    </location>
</feature>
<evidence type="ECO:0000313" key="7">
    <source>
        <dbReference type="EMBL" id="KJF18686.1"/>
    </source>
</evidence>
<feature type="transmembrane region" description="Helical" evidence="6">
    <location>
        <begin position="87"/>
        <end position="117"/>
    </location>
</feature>
<feature type="transmembrane region" description="Helical" evidence="6">
    <location>
        <begin position="490"/>
        <end position="509"/>
    </location>
</feature>
<sequence length="527" mass="55606">MSVLEARVRGADPSNRWCVMGHAIMYQGRLTPLDTNEDIVPGKLSGTEVEPRPMAPAGRQHRLASGSLGVVDISAATMANIGPAMSFYFGFGFLAVTAGVASPLTIVAAGIAIAFLANTLSEFSKAQPSAGGFITFVGKTFGPTSAVTTAILAGVGYIVAMASVIAVSGGFLSIILNHYLKWNVPWGILTVILTILAVILMIRGVSVSTKVAGFFFAFEITVLIIVAVVAIIQNGGHLSLTPFEPSHITNGMSGLAAGFPLAIYLFIGWENSAALAEETNNPRKNVPKAVFTSVAIMSISYIVFAYATVTGFNYNVTKLGNAAIPFITVANGTIGILAFLAYLAGMTSTLGALVAGTNSQARLIFSAGREGLLPSIIGKVHQERRTPMNAILTFIGISVLLIGGWAIAHLLGSGTMDPINFFAESSTMGTILVLIVYLLANLALPFYYKKYRPADFRVVRHGVLPILGALSIVVPLYYLAKPGQPTPYNWYPYIALAIVVLAVIYAAILSKRNPGLGDRVGSIVADE</sequence>
<dbReference type="PANTHER" id="PTHR42770:SF16">
    <property type="entry name" value="AMINO ACID PERMEASE"/>
    <property type="match status" value="1"/>
</dbReference>
<dbReference type="InterPro" id="IPR002293">
    <property type="entry name" value="AA/rel_permease1"/>
</dbReference>
<evidence type="ECO:0000313" key="8">
    <source>
        <dbReference type="Proteomes" id="UP000032360"/>
    </source>
</evidence>
<dbReference type="GO" id="GO:0022857">
    <property type="term" value="F:transmembrane transporter activity"/>
    <property type="evidence" value="ECO:0007669"/>
    <property type="project" value="InterPro"/>
</dbReference>
<keyword evidence="8" id="KW-1185">Reference proteome</keyword>
<keyword evidence="3 6" id="KW-0812">Transmembrane</keyword>
<evidence type="ECO:0000256" key="6">
    <source>
        <dbReference type="SAM" id="Phobius"/>
    </source>
</evidence>
<keyword evidence="4 6" id="KW-1133">Transmembrane helix</keyword>
<comment type="caution">
    <text evidence="7">The sequence shown here is derived from an EMBL/GenBank/DDBJ whole genome shotgun (WGS) entry which is preliminary data.</text>
</comment>
<reference evidence="7 8" key="1">
    <citation type="submission" date="2015-01" db="EMBL/GenBank/DDBJ databases">
        <title>Draft genome of the acidophilic iron oxidizer Acidithrix ferrooxidans strain Py-F3.</title>
        <authorList>
            <person name="Poehlein A."/>
            <person name="Eisen S."/>
            <person name="Schloemann M."/>
            <person name="Johnson B.D."/>
            <person name="Daniel R."/>
            <person name="Muehling M."/>
        </authorList>
    </citation>
    <scope>NUCLEOTIDE SEQUENCE [LARGE SCALE GENOMIC DNA]</scope>
    <source>
        <strain evidence="7 8">Py-F3</strain>
    </source>
</reference>
<feature type="transmembrane region" description="Helical" evidence="6">
    <location>
        <begin position="182"/>
        <end position="202"/>
    </location>
</feature>
<feature type="transmembrane region" description="Helical" evidence="6">
    <location>
        <begin position="149"/>
        <end position="176"/>
    </location>
</feature>
<name>A0A0D8HNI0_9ACTN</name>
<feature type="transmembrane region" description="Helical" evidence="6">
    <location>
        <begin position="214"/>
        <end position="232"/>
    </location>
</feature>